<reference evidence="2 3" key="1">
    <citation type="submission" date="2016-03" db="EMBL/GenBank/DDBJ databases">
        <title>Comparative genomics of the ectomycorrhizal sister species Rhizopogon vinicolor and Rhizopogon vesiculosus (Basidiomycota: Boletales) reveals a divergence of the mating type B locus.</title>
        <authorList>
            <person name="Mujic A.B."/>
            <person name="Kuo A."/>
            <person name="Tritt A."/>
            <person name="Lipzen A."/>
            <person name="Chen C."/>
            <person name="Johnson J."/>
            <person name="Sharma A."/>
            <person name="Barry K."/>
            <person name="Grigoriev I.V."/>
            <person name="Spatafora J.W."/>
        </authorList>
    </citation>
    <scope>NUCLEOTIDE SEQUENCE [LARGE SCALE GENOMIC DNA]</scope>
    <source>
        <strain evidence="2 3">AM-OR11-056</strain>
    </source>
</reference>
<evidence type="ECO:0000313" key="2">
    <source>
        <dbReference type="EMBL" id="OJA15511.1"/>
    </source>
</evidence>
<dbReference type="InterPro" id="IPR027267">
    <property type="entry name" value="AH/BAR_dom_sf"/>
</dbReference>
<dbReference type="GO" id="GO:0006897">
    <property type="term" value="P:endocytosis"/>
    <property type="evidence" value="ECO:0007669"/>
    <property type="project" value="TreeGrafter"/>
</dbReference>
<dbReference type="EMBL" id="LVVM01003087">
    <property type="protein sequence ID" value="OJA15511.1"/>
    <property type="molecule type" value="Genomic_DNA"/>
</dbReference>
<feature type="compositionally biased region" description="Polar residues" evidence="1">
    <location>
        <begin position="845"/>
        <end position="860"/>
    </location>
</feature>
<dbReference type="AlphaFoldDB" id="A0A1J8Q4B9"/>
<feature type="compositionally biased region" description="Polar residues" evidence="1">
    <location>
        <begin position="689"/>
        <end position="701"/>
    </location>
</feature>
<dbReference type="PANTHER" id="PTHR31962:SF1">
    <property type="entry name" value="SPHINGOLIPID LONG CHAIN BASE-RESPONSIVE PROTEIN PIL1"/>
    <property type="match status" value="1"/>
</dbReference>
<feature type="compositionally biased region" description="Basic and acidic residues" evidence="1">
    <location>
        <begin position="487"/>
        <end position="496"/>
    </location>
</feature>
<dbReference type="Proteomes" id="UP000183567">
    <property type="component" value="Unassembled WGS sequence"/>
</dbReference>
<feature type="region of interest" description="Disordered" evidence="1">
    <location>
        <begin position="255"/>
        <end position="328"/>
    </location>
</feature>
<protein>
    <submittedName>
        <fullName evidence="2">Uncharacterized protein</fullName>
    </submittedName>
</protein>
<feature type="region of interest" description="Disordered" evidence="1">
    <location>
        <begin position="836"/>
        <end position="1068"/>
    </location>
</feature>
<gene>
    <name evidence="2" type="ORF">AZE42_11389</name>
</gene>
<feature type="region of interest" description="Disordered" evidence="1">
    <location>
        <begin position="348"/>
        <end position="737"/>
    </location>
</feature>
<feature type="compositionally biased region" description="Basic and acidic residues" evidence="1">
    <location>
        <begin position="587"/>
        <end position="597"/>
    </location>
</feature>
<dbReference type="InterPro" id="IPR028245">
    <property type="entry name" value="PIL1/LSP1"/>
</dbReference>
<comment type="caution">
    <text evidence="2">The sequence shown here is derived from an EMBL/GenBank/DDBJ whole genome shotgun (WGS) entry which is preliminary data.</text>
</comment>
<dbReference type="STRING" id="180088.A0A1J8Q4B9"/>
<dbReference type="Gene3D" id="1.20.1270.60">
    <property type="entry name" value="Arfaptin homology (AH) domain/BAR domain"/>
    <property type="match status" value="1"/>
</dbReference>
<feature type="compositionally biased region" description="Basic and acidic residues" evidence="1">
    <location>
        <begin position="901"/>
        <end position="920"/>
    </location>
</feature>
<proteinExistence type="predicted"/>
<dbReference type="GO" id="GO:0070941">
    <property type="term" value="P:eisosome assembly"/>
    <property type="evidence" value="ECO:0007669"/>
    <property type="project" value="TreeGrafter"/>
</dbReference>
<sequence length="1068" mass="114721">MVHRPPDSRLLSNLIAHEKEYAKHLSALFPISHAALASLSAFAAASPSATPFSKSSVSLAQTIGAIVDILAGADDALQRYNQALENWRGQLGRLIDLEEDIGAILRDREILVTRLIKVSKSSKAARDSRPPPVGPSGSASFTSLPSINSTAHGSCSTKLLQAQEELRACEAHLAAKELELDAHRISIAREGLGARCRALIDCGWVWSEMGKEGLRALQSLGTSNSDNQGVLICRYYCFDHSTLGKFHSCCNHSVPEPPLTSPSHSQTPSITLPQQKPLHSPALLPQGPLSYSSDISSLTPSQSASQQHDALSGETSQEGIPDHPVPNGREEVTIAIPAAHAISELTMPTGVRSPSPLSPPLPQSSIDLHLTDTEAPRSRSTQQKRRPLSRRITEENEDEDEYKEEQAASVLRSDFPSLERAHDDSSEEDGPQGPLEVVENNPFGRPKRFTLRQEVAPEAENEQNGKQRERKASLSFFSSLRGLFKASHKDQTRAESTDPTASPLVSKGRKGKKGWSTRTDANLKASRSQGSSDSEPDTVLKAPLPSGGAKLRKGRSQTRASALSSGWQTDGPPSASSRITVRQKKKSIAELKGKDGGYTDGEFDANDSVPSSLPPRSQSEILARRPSAKRQAPLISPQPTPASLSPASSMSTRNSVITSPSLSSSAGKARHRRATTDLSGHIDSGNGEVLNTDSPRRSASLTYGAAPQHVRDLSAVTKPKSKRAVKAGTIHPLPAKGSTSVSLMSIVEDVSRQNRNSRGATVTSVPPVPSRSSLDLPSSTKLEVPRAPIPGVPINAIWSSKLSDDRLPARRSTSLDIPYAPGSVFFQSVSGAQGTAARKHEITPNAASTGQSNSSVSASISEPRRASRPAVSPLRSALRNSSRTPSPSPVQLAEIRKRRADVRTEDGDKPRGRTPEREEPGQCTPRPAQPGQATQLNDVSIRDSVSMTSISSYETGRESPCEEEPAPEVPPASQYDAESSTASTETPLARRKSVRVSLQPTFSPTPPALEDDDTHGRYPWNSSERKGDQNGSGEPDLWQDSSDEDEEYSRARKLLSRVGKKGKGKKKV</sequence>
<feature type="region of interest" description="Disordered" evidence="1">
    <location>
        <begin position="752"/>
        <end position="782"/>
    </location>
</feature>
<evidence type="ECO:0000313" key="3">
    <source>
        <dbReference type="Proteomes" id="UP000183567"/>
    </source>
</evidence>
<feature type="compositionally biased region" description="Polar residues" evidence="1">
    <location>
        <begin position="516"/>
        <end position="533"/>
    </location>
</feature>
<dbReference type="OrthoDB" id="3358861at2759"/>
<feature type="compositionally biased region" description="Polar residues" evidence="1">
    <location>
        <begin position="976"/>
        <end position="986"/>
    </location>
</feature>
<feature type="compositionally biased region" description="Low complexity" evidence="1">
    <location>
        <begin position="761"/>
        <end position="780"/>
    </location>
</feature>
<feature type="compositionally biased region" description="Basic and acidic residues" evidence="1">
    <location>
        <begin position="463"/>
        <end position="472"/>
    </location>
</feature>
<feature type="compositionally biased region" description="Basic residues" evidence="1">
    <location>
        <begin position="1051"/>
        <end position="1068"/>
    </location>
</feature>
<feature type="compositionally biased region" description="Polar residues" evidence="1">
    <location>
        <begin position="261"/>
        <end position="274"/>
    </location>
</feature>
<accession>A0A1J8Q4B9</accession>
<feature type="compositionally biased region" description="Polar residues" evidence="1">
    <location>
        <begin position="557"/>
        <end position="568"/>
    </location>
</feature>
<name>A0A1J8Q4B9_9AGAM</name>
<evidence type="ECO:0000256" key="1">
    <source>
        <dbReference type="SAM" id="MobiDB-lite"/>
    </source>
</evidence>
<feature type="compositionally biased region" description="Polar residues" evidence="1">
    <location>
        <begin position="608"/>
        <end position="620"/>
    </location>
</feature>
<feature type="compositionally biased region" description="Polar residues" evidence="1">
    <location>
        <begin position="931"/>
        <end position="954"/>
    </location>
</feature>
<dbReference type="PANTHER" id="PTHR31962">
    <property type="entry name" value="SPHINGOLIPID LONG CHAIN BASE-RESPONSIVE PROTEIN PIL1"/>
    <property type="match status" value="1"/>
</dbReference>
<dbReference type="GO" id="GO:0036286">
    <property type="term" value="C:eisosome filament"/>
    <property type="evidence" value="ECO:0007669"/>
    <property type="project" value="TreeGrafter"/>
</dbReference>
<organism evidence="2 3">
    <name type="scientific">Rhizopogon vesiculosus</name>
    <dbReference type="NCBI Taxonomy" id="180088"/>
    <lineage>
        <taxon>Eukaryota</taxon>
        <taxon>Fungi</taxon>
        <taxon>Dikarya</taxon>
        <taxon>Basidiomycota</taxon>
        <taxon>Agaricomycotina</taxon>
        <taxon>Agaricomycetes</taxon>
        <taxon>Agaricomycetidae</taxon>
        <taxon>Boletales</taxon>
        <taxon>Suillineae</taxon>
        <taxon>Rhizopogonaceae</taxon>
        <taxon>Rhizopogon</taxon>
    </lineage>
</organism>
<keyword evidence="3" id="KW-1185">Reference proteome</keyword>
<feature type="compositionally biased region" description="Polar residues" evidence="1">
    <location>
        <begin position="641"/>
        <end position="666"/>
    </location>
</feature>
<dbReference type="GO" id="GO:0005886">
    <property type="term" value="C:plasma membrane"/>
    <property type="evidence" value="ECO:0007669"/>
    <property type="project" value="TreeGrafter"/>
</dbReference>
<feature type="compositionally biased region" description="Polar residues" evidence="1">
    <location>
        <begin position="289"/>
        <end position="318"/>
    </location>
</feature>
<dbReference type="GO" id="GO:0008289">
    <property type="term" value="F:lipid binding"/>
    <property type="evidence" value="ECO:0007669"/>
    <property type="project" value="TreeGrafter"/>
</dbReference>